<dbReference type="Gene3D" id="3.40.1280.10">
    <property type="match status" value="1"/>
</dbReference>
<dbReference type="GO" id="GO:0005737">
    <property type="term" value="C:cytoplasm"/>
    <property type="evidence" value="ECO:0007669"/>
    <property type="project" value="UniProtKB-SubCell"/>
</dbReference>
<dbReference type="PIRSF" id="PIRSF015601">
    <property type="entry name" value="MTase_slr0722"/>
    <property type="match status" value="1"/>
</dbReference>
<accession>A0A2T7BN46</accession>
<feature type="domain" description="Ribosomal RNA small subunit methyltransferase E methyltransferase" evidence="11">
    <location>
        <begin position="78"/>
        <end position="232"/>
    </location>
</feature>
<dbReference type="PANTHER" id="PTHR30027:SF3">
    <property type="entry name" value="16S RRNA (URACIL(1498)-N(3))-METHYLTRANSFERASE"/>
    <property type="match status" value="1"/>
</dbReference>
<dbReference type="InterPro" id="IPR006700">
    <property type="entry name" value="RsmE"/>
</dbReference>
<dbReference type="InterPro" id="IPR015947">
    <property type="entry name" value="PUA-like_sf"/>
</dbReference>
<evidence type="ECO:0000256" key="5">
    <source>
        <dbReference type="ARBA" id="ARBA00022603"/>
    </source>
</evidence>
<dbReference type="InterPro" id="IPR046887">
    <property type="entry name" value="RsmE_PUA-like"/>
</dbReference>
<dbReference type="InterPro" id="IPR046886">
    <property type="entry name" value="RsmE_MTase_dom"/>
</dbReference>
<dbReference type="GO" id="GO:0070475">
    <property type="term" value="P:rRNA base methylation"/>
    <property type="evidence" value="ECO:0007669"/>
    <property type="project" value="TreeGrafter"/>
</dbReference>
<comment type="subcellular location">
    <subcellularLocation>
        <location evidence="1 10">Cytoplasm</location>
    </subcellularLocation>
</comment>
<reference evidence="13 14" key="1">
    <citation type="submission" date="2018-04" db="EMBL/GenBank/DDBJ databases">
        <title>Chitinophaga fuyangensis sp. nov., isolated from soil in a chemical factory.</title>
        <authorList>
            <person name="Chen K."/>
        </authorList>
    </citation>
    <scope>NUCLEOTIDE SEQUENCE [LARGE SCALE GENOMIC DNA]</scope>
    <source>
        <strain evidence="13 14">LY-1</strain>
    </source>
</reference>
<comment type="caution">
    <text evidence="13">The sequence shown here is derived from an EMBL/GenBank/DDBJ whole genome shotgun (WGS) entry which is preliminary data.</text>
</comment>
<dbReference type="InterPro" id="IPR029028">
    <property type="entry name" value="Alpha/beta_knot_MTases"/>
</dbReference>
<keyword evidence="14" id="KW-1185">Reference proteome</keyword>
<dbReference type="CDD" id="cd18084">
    <property type="entry name" value="RsmE-like"/>
    <property type="match status" value="1"/>
</dbReference>
<evidence type="ECO:0000256" key="8">
    <source>
        <dbReference type="ARBA" id="ARBA00025699"/>
    </source>
</evidence>
<evidence type="ECO:0000259" key="11">
    <source>
        <dbReference type="Pfam" id="PF04452"/>
    </source>
</evidence>
<evidence type="ECO:0000256" key="7">
    <source>
        <dbReference type="ARBA" id="ARBA00022691"/>
    </source>
</evidence>
<sequence length="238" mass="26972">MDLPIFFAKTISPSSQTFTLDEDTSKHVIMVLRHKNGDTILLADGRGNRYRCTIVDDNRKRCGVHVEEVTKMPAPRPHCAIGIAFTKNASRNEWFLEKAMEIGIQRIIPLLSKRTEKEKFKMERLENILVAAMMQSQQYYLPVLQEPVAFDTLVKEDTTTQRFIAHCLPEEKEYFGDALVKGQDALILIGPEGDFAPEEIDLALENGYKPVSLGSTRLRTETAGMVACVIMQRVNEVR</sequence>
<dbReference type="Proteomes" id="UP000244450">
    <property type="component" value="Unassembled WGS sequence"/>
</dbReference>
<evidence type="ECO:0000256" key="9">
    <source>
        <dbReference type="ARBA" id="ARBA00047944"/>
    </source>
</evidence>
<evidence type="ECO:0000256" key="1">
    <source>
        <dbReference type="ARBA" id="ARBA00004496"/>
    </source>
</evidence>
<evidence type="ECO:0000256" key="4">
    <source>
        <dbReference type="ARBA" id="ARBA00022552"/>
    </source>
</evidence>
<keyword evidence="6 10" id="KW-0808">Transferase</keyword>
<keyword evidence="7 10" id="KW-0949">S-adenosyl-L-methionine</keyword>
<evidence type="ECO:0000313" key="14">
    <source>
        <dbReference type="Proteomes" id="UP000244450"/>
    </source>
</evidence>
<evidence type="ECO:0000256" key="6">
    <source>
        <dbReference type="ARBA" id="ARBA00022679"/>
    </source>
</evidence>
<evidence type="ECO:0000256" key="3">
    <source>
        <dbReference type="ARBA" id="ARBA00022490"/>
    </source>
</evidence>
<gene>
    <name evidence="13" type="ORF">DCC81_06210</name>
</gene>
<organism evidence="13 14">
    <name type="scientific">Chitinophaga parva</name>
    <dbReference type="NCBI Taxonomy" id="2169414"/>
    <lineage>
        <taxon>Bacteria</taxon>
        <taxon>Pseudomonadati</taxon>
        <taxon>Bacteroidota</taxon>
        <taxon>Chitinophagia</taxon>
        <taxon>Chitinophagales</taxon>
        <taxon>Chitinophagaceae</taxon>
        <taxon>Chitinophaga</taxon>
    </lineage>
</organism>
<evidence type="ECO:0000259" key="12">
    <source>
        <dbReference type="Pfam" id="PF20260"/>
    </source>
</evidence>
<proteinExistence type="inferred from homology"/>
<evidence type="ECO:0000313" key="13">
    <source>
        <dbReference type="EMBL" id="PUZ29060.1"/>
    </source>
</evidence>
<dbReference type="SUPFAM" id="SSF88697">
    <property type="entry name" value="PUA domain-like"/>
    <property type="match status" value="1"/>
</dbReference>
<comment type="function">
    <text evidence="8 10">Specifically methylates the N3 position of the uracil ring of uridine 1498 (m3U1498) in 16S rRNA. Acts on the fully assembled 30S ribosomal subunit.</text>
</comment>
<keyword evidence="4 10" id="KW-0698">rRNA processing</keyword>
<dbReference type="AlphaFoldDB" id="A0A2T7BN46"/>
<comment type="catalytic activity">
    <reaction evidence="9 10">
        <text>uridine(1498) in 16S rRNA + S-adenosyl-L-methionine = N(3)-methyluridine(1498) in 16S rRNA + S-adenosyl-L-homocysteine + H(+)</text>
        <dbReference type="Rhea" id="RHEA:42920"/>
        <dbReference type="Rhea" id="RHEA-COMP:10283"/>
        <dbReference type="Rhea" id="RHEA-COMP:10284"/>
        <dbReference type="ChEBI" id="CHEBI:15378"/>
        <dbReference type="ChEBI" id="CHEBI:57856"/>
        <dbReference type="ChEBI" id="CHEBI:59789"/>
        <dbReference type="ChEBI" id="CHEBI:65315"/>
        <dbReference type="ChEBI" id="CHEBI:74502"/>
        <dbReference type="EC" id="2.1.1.193"/>
    </reaction>
</comment>
<name>A0A2T7BN46_9BACT</name>
<feature type="domain" description="Ribosomal RNA small subunit methyltransferase E PUA-like" evidence="12">
    <location>
        <begin position="20"/>
        <end position="62"/>
    </location>
</feature>
<dbReference type="EMBL" id="QCYK01000001">
    <property type="protein sequence ID" value="PUZ29060.1"/>
    <property type="molecule type" value="Genomic_DNA"/>
</dbReference>
<comment type="similarity">
    <text evidence="2 10">Belongs to the RNA methyltransferase RsmE family.</text>
</comment>
<dbReference type="NCBIfam" id="TIGR00046">
    <property type="entry name" value="RsmE family RNA methyltransferase"/>
    <property type="match status" value="1"/>
</dbReference>
<evidence type="ECO:0000256" key="2">
    <source>
        <dbReference type="ARBA" id="ARBA00005528"/>
    </source>
</evidence>
<dbReference type="EC" id="2.1.1.193" evidence="10"/>
<dbReference type="NCBIfam" id="NF008702">
    <property type="entry name" value="PRK11713.6-1"/>
    <property type="match status" value="1"/>
</dbReference>
<dbReference type="Pfam" id="PF04452">
    <property type="entry name" value="Methyltrans_RNA"/>
    <property type="match status" value="1"/>
</dbReference>
<dbReference type="GO" id="GO:0070042">
    <property type="term" value="F:rRNA (uridine-N3-)-methyltransferase activity"/>
    <property type="evidence" value="ECO:0007669"/>
    <property type="project" value="TreeGrafter"/>
</dbReference>
<keyword evidence="5 10" id="KW-0489">Methyltransferase</keyword>
<dbReference type="Gene3D" id="2.40.240.20">
    <property type="entry name" value="Hypothetical PUA domain-like, domain 1"/>
    <property type="match status" value="1"/>
</dbReference>
<dbReference type="SUPFAM" id="SSF75217">
    <property type="entry name" value="alpha/beta knot"/>
    <property type="match status" value="1"/>
</dbReference>
<dbReference type="Pfam" id="PF20260">
    <property type="entry name" value="PUA_4"/>
    <property type="match status" value="1"/>
</dbReference>
<dbReference type="PANTHER" id="PTHR30027">
    <property type="entry name" value="RIBOSOMAL RNA SMALL SUBUNIT METHYLTRANSFERASE E"/>
    <property type="match status" value="1"/>
</dbReference>
<protein>
    <recommendedName>
        <fullName evidence="10">Ribosomal RNA small subunit methyltransferase E</fullName>
        <ecNumber evidence="10">2.1.1.193</ecNumber>
    </recommendedName>
</protein>
<dbReference type="InterPro" id="IPR029026">
    <property type="entry name" value="tRNA_m1G_MTases_N"/>
</dbReference>
<keyword evidence="3 10" id="KW-0963">Cytoplasm</keyword>
<dbReference type="OrthoDB" id="9815641at2"/>
<evidence type="ECO:0000256" key="10">
    <source>
        <dbReference type="PIRNR" id="PIRNR015601"/>
    </source>
</evidence>
<dbReference type="RefSeq" id="WP_108685699.1">
    <property type="nucleotide sequence ID" value="NZ_QCYK01000001.1"/>
</dbReference>